<dbReference type="AlphaFoldDB" id="A0A8S3YD47"/>
<sequence>MPLKGIPRQLSPDLLKVLAEMGHGDEIILADAHFPTTSICSKGPIQVRADGLGAAVLLKGIVQLFPLDQYVDYPVARMDLVPSDKVKGLPTPIWDQYKLILETAENKEVQIELVERFDFYERAKKAYAIVHTGETEQYSNIILKKGLVLD</sequence>
<reference evidence="4" key="1">
    <citation type="submission" date="2021-04" db="EMBL/GenBank/DDBJ databases">
        <authorList>
            <consortium name="Molecular Ecology Group"/>
        </authorList>
    </citation>
    <scope>NUCLEOTIDE SEQUENCE</scope>
</reference>
<proteinExistence type="predicted"/>
<name>A0A8S3YD47_9EUPU</name>
<dbReference type="Pfam" id="PF05025">
    <property type="entry name" value="RbsD_FucU"/>
    <property type="match status" value="1"/>
</dbReference>
<dbReference type="PANTHER" id="PTHR31690:SF4">
    <property type="entry name" value="FUCOSE MUTAROTASE"/>
    <property type="match status" value="1"/>
</dbReference>
<dbReference type="InterPro" id="IPR050443">
    <property type="entry name" value="RbsD/FucU_mutarotase"/>
</dbReference>
<comment type="catalytic activity">
    <reaction evidence="2">
        <text>alpha-L-fucose = beta-L-fucose</text>
        <dbReference type="Rhea" id="RHEA:25580"/>
        <dbReference type="ChEBI" id="CHEBI:42548"/>
        <dbReference type="ChEBI" id="CHEBI:42589"/>
        <dbReference type="EC" id="5.1.3.29"/>
    </reaction>
</comment>
<dbReference type="OrthoDB" id="10011710at2759"/>
<evidence type="ECO:0000313" key="5">
    <source>
        <dbReference type="Proteomes" id="UP000678393"/>
    </source>
</evidence>
<organism evidence="4 5">
    <name type="scientific">Candidula unifasciata</name>
    <dbReference type="NCBI Taxonomy" id="100452"/>
    <lineage>
        <taxon>Eukaryota</taxon>
        <taxon>Metazoa</taxon>
        <taxon>Spiralia</taxon>
        <taxon>Lophotrochozoa</taxon>
        <taxon>Mollusca</taxon>
        <taxon>Gastropoda</taxon>
        <taxon>Heterobranchia</taxon>
        <taxon>Euthyneura</taxon>
        <taxon>Panpulmonata</taxon>
        <taxon>Eupulmonata</taxon>
        <taxon>Stylommatophora</taxon>
        <taxon>Helicina</taxon>
        <taxon>Helicoidea</taxon>
        <taxon>Geomitridae</taxon>
        <taxon>Candidula</taxon>
    </lineage>
</organism>
<evidence type="ECO:0000256" key="1">
    <source>
        <dbReference type="ARBA" id="ARBA00023235"/>
    </source>
</evidence>
<comment type="caution">
    <text evidence="4">The sequence shown here is derived from an EMBL/GenBank/DDBJ whole genome shotgun (WGS) entry which is preliminary data.</text>
</comment>
<evidence type="ECO:0000313" key="4">
    <source>
        <dbReference type="EMBL" id="CAG5115159.1"/>
    </source>
</evidence>
<keyword evidence="5" id="KW-1185">Reference proteome</keyword>
<protein>
    <recommendedName>
        <fullName evidence="3">L-fucose mutarotase</fullName>
        <ecNumber evidence="3">5.1.3.29</ecNumber>
    </recommendedName>
</protein>
<evidence type="ECO:0000256" key="3">
    <source>
        <dbReference type="ARBA" id="ARBA00038859"/>
    </source>
</evidence>
<dbReference type="InterPro" id="IPR007721">
    <property type="entry name" value="RbsD_FucU"/>
</dbReference>
<dbReference type="GO" id="GO:0042806">
    <property type="term" value="F:fucose binding"/>
    <property type="evidence" value="ECO:0007669"/>
    <property type="project" value="TreeGrafter"/>
</dbReference>
<dbReference type="Gene3D" id="3.40.1650.10">
    <property type="entry name" value="RbsD-like domain"/>
    <property type="match status" value="1"/>
</dbReference>
<dbReference type="GO" id="GO:0036373">
    <property type="term" value="F:L-fucose mutarotase activity"/>
    <property type="evidence" value="ECO:0007669"/>
    <property type="project" value="UniProtKB-EC"/>
</dbReference>
<dbReference type="EC" id="5.1.3.29" evidence="3"/>
<evidence type="ECO:0000256" key="2">
    <source>
        <dbReference type="ARBA" id="ARBA00036324"/>
    </source>
</evidence>
<dbReference type="PANTHER" id="PTHR31690">
    <property type="entry name" value="FUCOSE MUTAROTASE"/>
    <property type="match status" value="1"/>
</dbReference>
<dbReference type="SUPFAM" id="SSF102546">
    <property type="entry name" value="RbsD-like"/>
    <property type="match status" value="1"/>
</dbReference>
<dbReference type="GO" id="GO:0006004">
    <property type="term" value="P:fucose metabolic process"/>
    <property type="evidence" value="ECO:0007669"/>
    <property type="project" value="TreeGrafter"/>
</dbReference>
<dbReference type="InterPro" id="IPR023750">
    <property type="entry name" value="RbsD-like_sf"/>
</dbReference>
<gene>
    <name evidence="4" type="ORF">CUNI_LOCUS717</name>
</gene>
<dbReference type="Proteomes" id="UP000678393">
    <property type="component" value="Unassembled WGS sequence"/>
</dbReference>
<dbReference type="EMBL" id="CAJHNH020000081">
    <property type="protein sequence ID" value="CAG5115159.1"/>
    <property type="molecule type" value="Genomic_DNA"/>
</dbReference>
<keyword evidence="1" id="KW-0413">Isomerase</keyword>
<accession>A0A8S3YD47</accession>